<evidence type="ECO:0000313" key="4">
    <source>
        <dbReference type="Proteomes" id="UP000239907"/>
    </source>
</evidence>
<dbReference type="InterPro" id="IPR013096">
    <property type="entry name" value="Cupin_2"/>
</dbReference>
<dbReference type="EMBL" id="MQWA01000001">
    <property type="protein sequence ID" value="PQJ27724.1"/>
    <property type="molecule type" value="Genomic_DNA"/>
</dbReference>
<protein>
    <recommendedName>
        <fullName evidence="2">Cupin type-2 domain-containing protein</fullName>
    </recommendedName>
</protein>
<dbReference type="RefSeq" id="WP_105042214.1">
    <property type="nucleotide sequence ID" value="NZ_MQWA01000001.1"/>
</dbReference>
<gene>
    <name evidence="3" type="ORF">BSZ32_03885</name>
</gene>
<comment type="caution">
    <text evidence="3">The sequence shown here is derived from an EMBL/GenBank/DDBJ whole genome shotgun (WGS) entry which is preliminary data.</text>
</comment>
<keyword evidence="1" id="KW-0479">Metal-binding</keyword>
<dbReference type="Pfam" id="PF07883">
    <property type="entry name" value="Cupin_2"/>
    <property type="match status" value="1"/>
</dbReference>
<dbReference type="Gene3D" id="2.60.120.10">
    <property type="entry name" value="Jelly Rolls"/>
    <property type="match status" value="1"/>
</dbReference>
<evidence type="ECO:0000256" key="1">
    <source>
        <dbReference type="ARBA" id="ARBA00022723"/>
    </source>
</evidence>
<dbReference type="PANTHER" id="PTHR35848">
    <property type="entry name" value="OXALATE-BINDING PROTEIN"/>
    <property type="match status" value="1"/>
</dbReference>
<dbReference type="InterPro" id="IPR011051">
    <property type="entry name" value="RmlC_Cupin_sf"/>
</dbReference>
<dbReference type="OrthoDB" id="9811153at2"/>
<evidence type="ECO:0000259" key="2">
    <source>
        <dbReference type="Pfam" id="PF07883"/>
    </source>
</evidence>
<dbReference type="GO" id="GO:0046872">
    <property type="term" value="F:metal ion binding"/>
    <property type="evidence" value="ECO:0007669"/>
    <property type="project" value="UniProtKB-KW"/>
</dbReference>
<accession>A0A2S7U004</accession>
<evidence type="ECO:0000313" key="3">
    <source>
        <dbReference type="EMBL" id="PQJ27724.1"/>
    </source>
</evidence>
<dbReference type="SUPFAM" id="SSF51182">
    <property type="entry name" value="RmlC-like cupins"/>
    <property type="match status" value="1"/>
</dbReference>
<dbReference type="InterPro" id="IPR051610">
    <property type="entry name" value="GPI/OXD"/>
</dbReference>
<keyword evidence="4" id="KW-1185">Reference proteome</keyword>
<name>A0A2S7U004_9BACT</name>
<proteinExistence type="predicted"/>
<dbReference type="InterPro" id="IPR014710">
    <property type="entry name" value="RmlC-like_jellyroll"/>
</dbReference>
<reference evidence="3 4" key="1">
    <citation type="submission" date="2016-12" db="EMBL/GenBank/DDBJ databases">
        <title>Study of bacterial adaptation to deep sea.</title>
        <authorList>
            <person name="Song J."/>
            <person name="Yoshizawa S."/>
            <person name="Kogure K."/>
        </authorList>
    </citation>
    <scope>NUCLEOTIDE SEQUENCE [LARGE SCALE GENOMIC DNA]</scope>
    <source>
        <strain evidence="3 4">SAORIC-165</strain>
    </source>
</reference>
<organism evidence="3 4">
    <name type="scientific">Rubritalea profundi</name>
    <dbReference type="NCBI Taxonomy" id="1658618"/>
    <lineage>
        <taxon>Bacteria</taxon>
        <taxon>Pseudomonadati</taxon>
        <taxon>Verrucomicrobiota</taxon>
        <taxon>Verrucomicrobiia</taxon>
        <taxon>Verrucomicrobiales</taxon>
        <taxon>Rubritaleaceae</taxon>
        <taxon>Rubritalea</taxon>
    </lineage>
</organism>
<dbReference type="AlphaFoldDB" id="A0A2S7U004"/>
<feature type="domain" description="Cupin type-2" evidence="2">
    <location>
        <begin position="41"/>
        <end position="108"/>
    </location>
</feature>
<dbReference type="Proteomes" id="UP000239907">
    <property type="component" value="Unassembled WGS sequence"/>
</dbReference>
<sequence length="133" mass="14730">MFLSKSDILSESVPMGLNEFFSHPKSDIGAPTEDLVFIRGTLKPGTGHDFHLHTDREEFIYVLSGTIEQWVDSEKKICTAGDVIYVSHGTVHGSFNIGDDTAQILAIFNNKYAKADLTTDVSQQEPWASLRQG</sequence>